<sequence length="64" mass="7331">MTKNLQLSAEEMRQLGYQAVDLIVDHMNHLKSKPVSETIDSNIFRDKLIETIPENGSNPKELLH</sequence>
<proteinExistence type="predicted"/>
<comment type="caution">
    <text evidence="1">The sequence shown here is derived from an EMBL/GenBank/DDBJ whole genome shotgun (WGS) entry which is preliminary data.</text>
</comment>
<dbReference type="AlphaFoldDB" id="A0A9X9A1G1"/>
<accession>A0A9X9A1G1</accession>
<dbReference type="EMBL" id="SZOH01004376">
    <property type="protein sequence ID" value="TKI86072.1"/>
    <property type="molecule type" value="Genomic_DNA"/>
</dbReference>
<reference evidence="1 2" key="1">
    <citation type="journal article" date="2019" name="Environ. Microbiol.">
        <title>An active ?-lactamase is a part of an orchestrated cell wall stress resistance network of Bacillus subtilis and related rhizosphere species.</title>
        <authorList>
            <person name="Bucher T."/>
            <person name="Keren-Paz A."/>
            <person name="Hausser J."/>
            <person name="Olender T."/>
            <person name="Cytryn E."/>
            <person name="Kolodkin-Gal I."/>
        </authorList>
    </citation>
    <scope>NUCLEOTIDE SEQUENCE [LARGE SCALE GENOMIC DNA]</scope>
    <source>
        <strain evidence="1 2">I32</strain>
    </source>
</reference>
<evidence type="ECO:0000313" key="1">
    <source>
        <dbReference type="EMBL" id="TKI86072.1"/>
    </source>
</evidence>
<gene>
    <name evidence="1" type="ORF">FC695_39535</name>
</gene>
<name>A0A9X9A1G1_BACCE</name>
<feature type="non-terminal residue" evidence="1">
    <location>
        <position position="64"/>
    </location>
</feature>
<dbReference type="Proteomes" id="UP000308444">
    <property type="component" value="Unassembled WGS sequence"/>
</dbReference>
<evidence type="ECO:0000313" key="2">
    <source>
        <dbReference type="Proteomes" id="UP000308444"/>
    </source>
</evidence>
<dbReference type="Gene3D" id="1.20.1340.10">
    <property type="entry name" value="dopa decarboxylase, N-terminal domain"/>
    <property type="match status" value="1"/>
</dbReference>
<protein>
    <submittedName>
        <fullName evidence="1">2,4-diaminobutyrate decarboxylase</fullName>
    </submittedName>
</protein>
<organism evidence="1 2">
    <name type="scientific">Bacillus cereus</name>
    <dbReference type="NCBI Taxonomy" id="1396"/>
    <lineage>
        <taxon>Bacteria</taxon>
        <taxon>Bacillati</taxon>
        <taxon>Bacillota</taxon>
        <taxon>Bacilli</taxon>
        <taxon>Bacillales</taxon>
        <taxon>Bacillaceae</taxon>
        <taxon>Bacillus</taxon>
        <taxon>Bacillus cereus group</taxon>
    </lineage>
</organism>